<evidence type="ECO:0000313" key="3">
    <source>
        <dbReference type="EMBL" id="OEU22954.1"/>
    </source>
</evidence>
<feature type="compositionally biased region" description="Basic and acidic residues" evidence="1">
    <location>
        <begin position="159"/>
        <end position="179"/>
    </location>
</feature>
<feature type="chain" id="PRO_5009193643" evidence="2">
    <location>
        <begin position="23"/>
        <end position="538"/>
    </location>
</feature>
<feature type="region of interest" description="Disordered" evidence="1">
    <location>
        <begin position="151"/>
        <end position="208"/>
    </location>
</feature>
<feature type="compositionally biased region" description="Basic and acidic residues" evidence="1">
    <location>
        <begin position="67"/>
        <end position="77"/>
    </location>
</feature>
<evidence type="ECO:0000313" key="4">
    <source>
        <dbReference type="Proteomes" id="UP000095751"/>
    </source>
</evidence>
<keyword evidence="4" id="KW-1185">Reference proteome</keyword>
<reference evidence="3 4" key="1">
    <citation type="submission" date="2016-09" db="EMBL/GenBank/DDBJ databases">
        <title>Extensive genetic diversity and differential bi-allelic expression allows diatom success in the polar Southern Ocean.</title>
        <authorList>
            <consortium name="DOE Joint Genome Institute"/>
            <person name="Mock T."/>
            <person name="Otillar R.P."/>
            <person name="Strauss J."/>
            <person name="Dupont C."/>
            <person name="Frickenhaus S."/>
            <person name="Maumus F."/>
            <person name="Mcmullan M."/>
            <person name="Sanges R."/>
            <person name="Schmutz J."/>
            <person name="Toseland A."/>
            <person name="Valas R."/>
            <person name="Veluchamy A."/>
            <person name="Ward B.J."/>
            <person name="Allen A."/>
            <person name="Barry K."/>
            <person name="Falciatore A."/>
            <person name="Ferrante M."/>
            <person name="Fortunato A.E."/>
            <person name="Gloeckner G."/>
            <person name="Gruber A."/>
            <person name="Hipkin R."/>
            <person name="Janech M."/>
            <person name="Kroth P."/>
            <person name="Leese F."/>
            <person name="Lindquist E."/>
            <person name="Lyon B.R."/>
            <person name="Martin J."/>
            <person name="Mayer C."/>
            <person name="Parker M."/>
            <person name="Quesneville H."/>
            <person name="Raymond J."/>
            <person name="Uhlig C."/>
            <person name="Valentin K.U."/>
            <person name="Worden A.Z."/>
            <person name="Armbrust E.V."/>
            <person name="Bowler C."/>
            <person name="Green B."/>
            <person name="Moulton V."/>
            <person name="Van Oosterhout C."/>
            <person name="Grigoriev I."/>
        </authorList>
    </citation>
    <scope>NUCLEOTIDE SEQUENCE [LARGE SCALE GENOMIC DNA]</scope>
    <source>
        <strain evidence="3 4">CCMP1102</strain>
    </source>
</reference>
<feature type="compositionally biased region" description="Low complexity" evidence="1">
    <location>
        <begin position="288"/>
        <end position="303"/>
    </location>
</feature>
<dbReference type="AlphaFoldDB" id="A0A1E7FXU4"/>
<evidence type="ECO:0000256" key="2">
    <source>
        <dbReference type="SAM" id="SignalP"/>
    </source>
</evidence>
<sequence>MMGSIRLFLASLFIAQLSGVVGSRSDNGHNRKDQLRGHGREENRNMKEEVKHSSRIGEASATSSKDQTNKADTTERDLQEGYDYVAWQDDQGFGSNGYDDYFGGPSDSLAYTGNQADDYHFTDDGGYFESDTSNSNQHYVGYDDTYDDYFSNPSGGHYENVEPRYYDSKGGKSGKDHHSGKGGKGYYGKSGKSAKHGKHGKSNSYYGSKGGNAHYKDYKNSKSSKGGVYHYDYAGYDDHTAMDDIFYFQPVPAAKTEIHHYDDYTNFDDYGAWSTSHDDFFDEAMSGSSSTRSYNSGSNNGVGARVGGGNNGNGNQGRTSTGESYYDDDDDFFNVDKQVFFLPRPTVSIGGNFFSVNPNLITDPVVPDNTQNSLTLGTEYLWDDQLSDATNINSNLIPITVDNEIVNFYFAIDGYCVRIGGADQNSVQGYCFFTYTAIDPTTGVISGSFTAQGIIVNAEVPGQLTVSGGTGIMTGATGLVEILPAALDENFFPPLLIQPPLGADPFNDVAGWAHYFEVEVDILFFLPELYAPARQNRS</sequence>
<dbReference type="Proteomes" id="UP000095751">
    <property type="component" value="Unassembled WGS sequence"/>
</dbReference>
<name>A0A1E7FXU4_9STRA</name>
<dbReference type="OrthoDB" id="52264at2759"/>
<feature type="compositionally biased region" description="Basic and acidic residues" evidence="1">
    <location>
        <begin position="26"/>
        <end position="52"/>
    </location>
</feature>
<evidence type="ECO:0000256" key="1">
    <source>
        <dbReference type="SAM" id="MobiDB-lite"/>
    </source>
</evidence>
<feature type="compositionally biased region" description="Basic residues" evidence="1">
    <location>
        <begin position="192"/>
        <end position="201"/>
    </location>
</feature>
<protein>
    <submittedName>
        <fullName evidence="3">Uncharacterized protein</fullName>
    </submittedName>
</protein>
<dbReference type="InParanoid" id="A0A1E7FXU4"/>
<organism evidence="3 4">
    <name type="scientific">Fragilariopsis cylindrus CCMP1102</name>
    <dbReference type="NCBI Taxonomy" id="635003"/>
    <lineage>
        <taxon>Eukaryota</taxon>
        <taxon>Sar</taxon>
        <taxon>Stramenopiles</taxon>
        <taxon>Ochrophyta</taxon>
        <taxon>Bacillariophyta</taxon>
        <taxon>Bacillariophyceae</taxon>
        <taxon>Bacillariophycidae</taxon>
        <taxon>Bacillariales</taxon>
        <taxon>Bacillariaceae</taxon>
        <taxon>Fragilariopsis</taxon>
    </lineage>
</organism>
<dbReference type="KEGG" id="fcy:FRACYDRAFT_259257"/>
<dbReference type="EMBL" id="KV784353">
    <property type="protein sequence ID" value="OEU22954.1"/>
    <property type="molecule type" value="Genomic_DNA"/>
</dbReference>
<gene>
    <name evidence="3" type="ORF">FRACYDRAFT_259257</name>
</gene>
<feature type="compositionally biased region" description="Gly residues" evidence="1">
    <location>
        <begin position="304"/>
        <end position="315"/>
    </location>
</feature>
<feature type="region of interest" description="Disordered" evidence="1">
    <location>
        <begin position="288"/>
        <end position="322"/>
    </location>
</feature>
<feature type="signal peptide" evidence="2">
    <location>
        <begin position="1"/>
        <end position="22"/>
    </location>
</feature>
<proteinExistence type="predicted"/>
<accession>A0A1E7FXU4</accession>
<feature type="region of interest" description="Disordered" evidence="1">
    <location>
        <begin position="23"/>
        <end position="77"/>
    </location>
</feature>
<keyword evidence="2" id="KW-0732">Signal</keyword>